<evidence type="ECO:0000259" key="2">
    <source>
        <dbReference type="Pfam" id="PF24539"/>
    </source>
</evidence>
<sequence length="706" mass="80292">MSPSWDSCPICRWVIQDAVHRAPGWTCEFRGVCLDTSNNENNFVLTGVGRYEDAGERKFIAPRNPKHRYDDLNYTRSNADEFAAMFRDEEINNRRGYAIHEECWRLIVRVMDPEPVNIERLFRVLDSLPTFGCDILDWGQRYSGDDTMFYPWELRPGSGNHELAPTADRPISTRVDLSRLLSHTFIDESQEILGEDFELFKAFDCRSEFGWFFEFQEEKHRRNRNWNRLYQCVQERTNLISGQDWVVLNARKSIWTHVTGNIIPLLNLHDVHIRKPQAAWPGPAASLSEQSWVKVEGIWDEQVCSWRPQPPRDLRIYSFVLPKPEEMTSLQVFTVKVEGKTYVGGLKLSATNSRDITLGYTGNERQWEKPVAIDGGLSGFNVAIGPNGIHALQNLNAKGYPGEWTGGPHQDVAKTARLGFSRSMQALKLEFDGFKLVNISSIPGPSPRLSITDDTGDIITAPENNTDMTFIPRTLRDAAVWYPDIPPPHMSLNTSKFPQFNSYIIDFNPLFWTHFSGPQGSYLRNLTKIISDSDRVITFEYDTSVIPMECKSFGRAPPYKDESDEEPEEDSDSDSDKEQEKTTTKEKFDPYITFAIDGPGGERISTVDITQKYYPESRGWFKTDGVLAEFSISTDRGRTCRFPMDECIDRGWVTRTAKFEVPHGAVLTGFYGSQYPSVGCGLATLGFVTEVVDAEGKVQLGSQNDN</sequence>
<feature type="compositionally biased region" description="Basic and acidic residues" evidence="1">
    <location>
        <begin position="574"/>
        <end position="584"/>
    </location>
</feature>
<evidence type="ECO:0000256" key="1">
    <source>
        <dbReference type="SAM" id="MobiDB-lite"/>
    </source>
</evidence>
<protein>
    <recommendedName>
        <fullName evidence="2">DUF7600 domain-containing protein</fullName>
    </recommendedName>
</protein>
<dbReference type="EMBL" id="JAULSY010000207">
    <property type="protein sequence ID" value="KAK0658322.1"/>
    <property type="molecule type" value="Genomic_DNA"/>
</dbReference>
<evidence type="ECO:0000313" key="3">
    <source>
        <dbReference type="EMBL" id="KAK0658322.1"/>
    </source>
</evidence>
<dbReference type="Pfam" id="PF24539">
    <property type="entry name" value="DUF7600"/>
    <property type="match status" value="1"/>
</dbReference>
<gene>
    <name evidence="3" type="ORF">QBC41DRAFT_238001</name>
</gene>
<accession>A0AA39YTH0</accession>
<feature type="region of interest" description="Disordered" evidence="1">
    <location>
        <begin position="552"/>
        <end position="584"/>
    </location>
</feature>
<dbReference type="InterPro" id="IPR056021">
    <property type="entry name" value="DUF7600"/>
</dbReference>
<keyword evidence="4" id="KW-1185">Reference proteome</keyword>
<name>A0AA39YTH0_9PEZI</name>
<proteinExistence type="predicted"/>
<organism evidence="3 4">
    <name type="scientific">Cercophora samala</name>
    <dbReference type="NCBI Taxonomy" id="330535"/>
    <lineage>
        <taxon>Eukaryota</taxon>
        <taxon>Fungi</taxon>
        <taxon>Dikarya</taxon>
        <taxon>Ascomycota</taxon>
        <taxon>Pezizomycotina</taxon>
        <taxon>Sordariomycetes</taxon>
        <taxon>Sordariomycetidae</taxon>
        <taxon>Sordariales</taxon>
        <taxon>Lasiosphaeriaceae</taxon>
        <taxon>Cercophora</taxon>
    </lineage>
</organism>
<feature type="domain" description="DUF7600" evidence="2">
    <location>
        <begin position="280"/>
        <end position="440"/>
    </location>
</feature>
<comment type="caution">
    <text evidence="3">The sequence shown here is derived from an EMBL/GenBank/DDBJ whole genome shotgun (WGS) entry which is preliminary data.</text>
</comment>
<dbReference type="AlphaFoldDB" id="A0AA39YTH0"/>
<evidence type="ECO:0000313" key="4">
    <source>
        <dbReference type="Proteomes" id="UP001174997"/>
    </source>
</evidence>
<reference evidence="3" key="1">
    <citation type="submission" date="2023-06" db="EMBL/GenBank/DDBJ databases">
        <title>Genome-scale phylogeny and comparative genomics of the fungal order Sordariales.</title>
        <authorList>
            <consortium name="Lawrence Berkeley National Laboratory"/>
            <person name="Hensen N."/>
            <person name="Bonometti L."/>
            <person name="Westerberg I."/>
            <person name="Brannstrom I.O."/>
            <person name="Guillou S."/>
            <person name="Cros-Aarteil S."/>
            <person name="Calhoun S."/>
            <person name="Haridas S."/>
            <person name="Kuo A."/>
            <person name="Mondo S."/>
            <person name="Pangilinan J."/>
            <person name="Riley R."/>
            <person name="Labutti K."/>
            <person name="Andreopoulos B."/>
            <person name="Lipzen A."/>
            <person name="Chen C."/>
            <person name="Yanf M."/>
            <person name="Daum C."/>
            <person name="Ng V."/>
            <person name="Clum A."/>
            <person name="Steindorff A."/>
            <person name="Ohm R."/>
            <person name="Martin F."/>
            <person name="Silar P."/>
            <person name="Natvig D."/>
            <person name="Lalanne C."/>
            <person name="Gautier V."/>
            <person name="Ament-Velasquez S.L."/>
            <person name="Kruys A."/>
            <person name="Hutchinson M.I."/>
            <person name="Powell A.J."/>
            <person name="Barry K."/>
            <person name="Miller A.N."/>
            <person name="Grigoriev I.V."/>
            <person name="Debuchy R."/>
            <person name="Gladieux P."/>
            <person name="Thoren M.H."/>
            <person name="Johannesson H."/>
        </authorList>
    </citation>
    <scope>NUCLEOTIDE SEQUENCE</scope>
    <source>
        <strain evidence="3">CBS 307.81</strain>
    </source>
</reference>
<dbReference type="Proteomes" id="UP001174997">
    <property type="component" value="Unassembled WGS sequence"/>
</dbReference>
<feature type="compositionally biased region" description="Acidic residues" evidence="1">
    <location>
        <begin position="562"/>
        <end position="573"/>
    </location>
</feature>